<feature type="signal peptide" evidence="1">
    <location>
        <begin position="1"/>
        <end position="24"/>
    </location>
</feature>
<dbReference type="RefSeq" id="WP_154564584.1">
    <property type="nucleotide sequence ID" value="NZ_VUMG01000004.1"/>
</dbReference>
<dbReference type="EMBL" id="VUMG01000004">
    <property type="protein sequence ID" value="MSS46428.1"/>
    <property type="molecule type" value="Genomic_DNA"/>
</dbReference>
<dbReference type="AlphaFoldDB" id="A0A7K0J9K8"/>
<evidence type="ECO:0000256" key="1">
    <source>
        <dbReference type="SAM" id="SignalP"/>
    </source>
</evidence>
<keyword evidence="1" id="KW-0732">Signal</keyword>
<evidence type="ECO:0000313" key="4">
    <source>
        <dbReference type="Proteomes" id="UP000466104"/>
    </source>
</evidence>
<comment type="caution">
    <text evidence="3">The sequence shown here is derived from an EMBL/GenBank/DDBJ whole genome shotgun (WGS) entry which is preliminary data.</text>
</comment>
<gene>
    <name evidence="3" type="ORF">FYJ43_10460</name>
</gene>
<feature type="chain" id="PRO_5038644076" evidence="1">
    <location>
        <begin position="25"/>
        <end position="377"/>
    </location>
</feature>
<dbReference type="SUPFAM" id="SSF53474">
    <property type="entry name" value="alpha/beta-Hydrolases"/>
    <property type="match status" value="1"/>
</dbReference>
<dbReference type="InterPro" id="IPR022742">
    <property type="entry name" value="Hydrolase_4"/>
</dbReference>
<reference evidence="3 4" key="1">
    <citation type="submission" date="2019-08" db="EMBL/GenBank/DDBJ databases">
        <title>In-depth cultivation of the pig gut microbiome towards novel bacterial diversity and tailored functional studies.</title>
        <authorList>
            <person name="Wylensek D."/>
            <person name="Hitch T.C.A."/>
            <person name="Clavel T."/>
        </authorList>
    </citation>
    <scope>NUCLEOTIDE SEQUENCE [LARGE SCALE GENOMIC DNA]</scope>
    <source>
        <strain evidence="3 4">WCA-380-WT-3A</strain>
    </source>
</reference>
<accession>A0A7K0J9K8</accession>
<proteinExistence type="predicted"/>
<dbReference type="Gene3D" id="3.40.50.1820">
    <property type="entry name" value="alpha/beta hydrolase"/>
    <property type="match status" value="1"/>
</dbReference>
<dbReference type="Proteomes" id="UP000466104">
    <property type="component" value="Unassembled WGS sequence"/>
</dbReference>
<feature type="domain" description="Serine aminopeptidase S33" evidence="2">
    <location>
        <begin position="73"/>
        <end position="359"/>
    </location>
</feature>
<sequence>MSFSRKLSALAIAGTMAVTGVSMATPTLANADTGAQLAAAEPAINQVHKETGYFKTTDKLGTKLFYRKDIVPNARGAVVLVHGLMENSSNYEYLTKSLTDAGYSVYRFDNRGHGRSAAPYVNNSIPRGQFDDWWNIESDIHQVVGTAHQENAGKKVFLLGHSMGGIAVQSYGIMYPGTVDGIVSSGGGTFANVDGPDTQGPTTITPDNLNFFAKHALPQISQILPMDQITSFDARLVKMAVKDPKSIRMPSGPLSSRVILVGRPPYGLCSDPEVRIDHWYRDPLYNHYVRLGLAEQMVVGETYNVMNAHDFTAPTLIMHGENDGLVPSYFDVNWYNAITSKDKKIIQWHGLMHEIFNEPTKDQVIKTAVDWINSHNN</sequence>
<dbReference type="InterPro" id="IPR051044">
    <property type="entry name" value="MAG_DAG_Lipase"/>
</dbReference>
<dbReference type="Pfam" id="PF12146">
    <property type="entry name" value="Hydrolase_4"/>
    <property type="match status" value="1"/>
</dbReference>
<evidence type="ECO:0000259" key="2">
    <source>
        <dbReference type="Pfam" id="PF12146"/>
    </source>
</evidence>
<organism evidence="3 4">
    <name type="scientific">Cutibacterium porci</name>
    <dbReference type="NCBI Taxonomy" id="2605781"/>
    <lineage>
        <taxon>Bacteria</taxon>
        <taxon>Bacillati</taxon>
        <taxon>Actinomycetota</taxon>
        <taxon>Actinomycetes</taxon>
        <taxon>Propionibacteriales</taxon>
        <taxon>Propionibacteriaceae</taxon>
        <taxon>Cutibacterium</taxon>
    </lineage>
</organism>
<dbReference type="PANTHER" id="PTHR11614">
    <property type="entry name" value="PHOSPHOLIPASE-RELATED"/>
    <property type="match status" value="1"/>
</dbReference>
<evidence type="ECO:0000313" key="3">
    <source>
        <dbReference type="EMBL" id="MSS46428.1"/>
    </source>
</evidence>
<dbReference type="InterPro" id="IPR029058">
    <property type="entry name" value="AB_hydrolase_fold"/>
</dbReference>
<name>A0A7K0J9K8_9ACTN</name>
<keyword evidence="4" id="KW-1185">Reference proteome</keyword>
<protein>
    <submittedName>
        <fullName evidence="3">Lysophospholipase</fullName>
    </submittedName>
</protein>